<accession>A0A1I1DC74</accession>
<dbReference type="AlphaFoldDB" id="A0A1I1DC74"/>
<keyword evidence="2" id="KW-1185">Reference proteome</keyword>
<sequence>MTRRVKVYASDISDLQDFLSESGTDMGPGAIVLPDLHGVATVVLAEEPVVEALRSRRTAQRRLTFLDIFTDPRDRLDLVNLGNRFHDGTSPIGLGVRTAV</sequence>
<gene>
    <name evidence="1" type="ORF">SAMN04488094_101135</name>
</gene>
<dbReference type="EMBL" id="FOLG01000001">
    <property type="protein sequence ID" value="SFB72521.1"/>
    <property type="molecule type" value="Genomic_DNA"/>
</dbReference>
<dbReference type="RefSeq" id="WP_093358470.1">
    <property type="nucleotide sequence ID" value="NZ_FOLG01000001.1"/>
</dbReference>
<protein>
    <submittedName>
        <fullName evidence="1">Uncharacterized protein</fullName>
    </submittedName>
</protein>
<dbReference type="OrthoDB" id="7865046at2"/>
<evidence type="ECO:0000313" key="2">
    <source>
        <dbReference type="Proteomes" id="UP000198728"/>
    </source>
</evidence>
<organism evidence="1 2">
    <name type="scientific">Tropicimonas isoalkanivorans</name>
    <dbReference type="NCBI Taxonomy" id="441112"/>
    <lineage>
        <taxon>Bacteria</taxon>
        <taxon>Pseudomonadati</taxon>
        <taxon>Pseudomonadota</taxon>
        <taxon>Alphaproteobacteria</taxon>
        <taxon>Rhodobacterales</taxon>
        <taxon>Roseobacteraceae</taxon>
        <taxon>Tropicimonas</taxon>
    </lineage>
</organism>
<proteinExistence type="predicted"/>
<dbReference type="STRING" id="441112.SAMN04488094_101135"/>
<evidence type="ECO:0000313" key="1">
    <source>
        <dbReference type="EMBL" id="SFB72521.1"/>
    </source>
</evidence>
<name>A0A1I1DC74_9RHOB</name>
<dbReference type="Proteomes" id="UP000198728">
    <property type="component" value="Unassembled WGS sequence"/>
</dbReference>
<reference evidence="1 2" key="1">
    <citation type="submission" date="2016-10" db="EMBL/GenBank/DDBJ databases">
        <authorList>
            <person name="de Groot N.N."/>
        </authorList>
    </citation>
    <scope>NUCLEOTIDE SEQUENCE [LARGE SCALE GENOMIC DNA]</scope>
    <source>
        <strain evidence="1 2">DSM 19548</strain>
    </source>
</reference>